<keyword evidence="5" id="KW-0472">Membrane</keyword>
<evidence type="ECO:0000256" key="1">
    <source>
        <dbReference type="ARBA" id="ARBA00022679"/>
    </source>
</evidence>
<gene>
    <name evidence="8" type="ORF">DI603_13810</name>
</gene>
<dbReference type="PROSITE" id="PS51746">
    <property type="entry name" value="PPM_2"/>
    <property type="match status" value="1"/>
</dbReference>
<evidence type="ECO:0000256" key="3">
    <source>
        <dbReference type="ARBA" id="ARBA00022777"/>
    </source>
</evidence>
<keyword evidence="4" id="KW-0067">ATP-binding</keyword>
<dbReference type="PROSITE" id="PS50011">
    <property type="entry name" value="PROTEIN_KINASE_DOM"/>
    <property type="match status" value="1"/>
</dbReference>
<feature type="domain" description="PPM-type phosphatase" evidence="7">
    <location>
        <begin position="6"/>
        <end position="230"/>
    </location>
</feature>
<dbReference type="SMART" id="SM00220">
    <property type="entry name" value="S_TKc"/>
    <property type="match status" value="1"/>
</dbReference>
<feature type="transmembrane region" description="Helical" evidence="5">
    <location>
        <begin position="553"/>
        <end position="574"/>
    </location>
</feature>
<dbReference type="Pfam" id="PF00069">
    <property type="entry name" value="Pkinase"/>
    <property type="match status" value="1"/>
</dbReference>
<dbReference type="EMBL" id="QFOD01000012">
    <property type="protein sequence ID" value="PZP31001.1"/>
    <property type="molecule type" value="Genomic_DNA"/>
</dbReference>
<dbReference type="SMART" id="SM00331">
    <property type="entry name" value="PP2C_SIG"/>
    <property type="match status" value="1"/>
</dbReference>
<protein>
    <submittedName>
        <fullName evidence="8">Serine/threonine protein phosphatase</fullName>
    </submittedName>
</protein>
<dbReference type="InterPro" id="IPR000719">
    <property type="entry name" value="Prot_kinase_dom"/>
</dbReference>
<evidence type="ECO:0000259" key="7">
    <source>
        <dbReference type="PROSITE" id="PS51746"/>
    </source>
</evidence>
<evidence type="ECO:0000256" key="2">
    <source>
        <dbReference type="ARBA" id="ARBA00022741"/>
    </source>
</evidence>
<dbReference type="InterPro" id="IPR011009">
    <property type="entry name" value="Kinase-like_dom_sf"/>
</dbReference>
<dbReference type="Gene3D" id="1.10.510.10">
    <property type="entry name" value="Transferase(Phosphotransferase) domain 1"/>
    <property type="match status" value="1"/>
</dbReference>
<evidence type="ECO:0000313" key="9">
    <source>
        <dbReference type="Proteomes" id="UP000249633"/>
    </source>
</evidence>
<dbReference type="Pfam" id="PF13672">
    <property type="entry name" value="PP2C_2"/>
    <property type="match status" value="1"/>
</dbReference>
<comment type="caution">
    <text evidence="8">The sequence shown here is derived from an EMBL/GenBank/DDBJ whole genome shotgun (WGS) entry which is preliminary data.</text>
</comment>
<keyword evidence="5" id="KW-1133">Transmembrane helix</keyword>
<keyword evidence="1" id="KW-0808">Transferase</keyword>
<evidence type="ECO:0000256" key="5">
    <source>
        <dbReference type="SAM" id="Phobius"/>
    </source>
</evidence>
<dbReference type="SUPFAM" id="SSF81606">
    <property type="entry name" value="PP2C-like"/>
    <property type="match status" value="1"/>
</dbReference>
<organism evidence="8 9">
    <name type="scientific">Roseateles depolymerans</name>
    <dbReference type="NCBI Taxonomy" id="76731"/>
    <lineage>
        <taxon>Bacteria</taxon>
        <taxon>Pseudomonadati</taxon>
        <taxon>Pseudomonadota</taxon>
        <taxon>Betaproteobacteria</taxon>
        <taxon>Burkholderiales</taxon>
        <taxon>Sphaerotilaceae</taxon>
        <taxon>Roseateles</taxon>
    </lineage>
</organism>
<dbReference type="InterPro" id="IPR001932">
    <property type="entry name" value="PPM-type_phosphatase-like_dom"/>
</dbReference>
<dbReference type="InterPro" id="IPR036457">
    <property type="entry name" value="PPM-type-like_dom_sf"/>
</dbReference>
<evidence type="ECO:0000256" key="4">
    <source>
        <dbReference type="ARBA" id="ARBA00022840"/>
    </source>
</evidence>
<feature type="domain" description="Protein kinase" evidence="6">
    <location>
        <begin position="263"/>
        <end position="546"/>
    </location>
</feature>
<accession>A0A2W5DGF6</accession>
<keyword evidence="5" id="KW-0812">Transmembrane</keyword>
<sequence>MSFELELGLASRAGRHGLNEDFAGVQQAPAQTPERGWVAALADGVSRGGAGAMAAQTTVLGLLDDFPATPPEWDAHVALDRLLQAQNRWLVAHNRRAGDAEQGLTTLTAVVLQGNRYALSHVGDSRAWLLRDGSCQLLTLDHRLPRADFAGLTRALGLDDQLRLDHSQGELRRGDRLLLTSDGVHGPLGPRDLARLLAEAPGAQAAAQALVDAAQAAGGADDATALVIAVQGLATPGLDDLQLLAAQLPTPERLDVGRVLDGYTITARVADNGVRRLVQARDGRTGALVALKALHPSRQEDAAERAMLAHELWLGERLAEAARARRGLRSRYDAALVRVWRPSEPSAFYGVFEWHAGRTLEQLLAEGPQPADLVQALALAVAGALSLLHAAGCVHRDIKPANLHLGEDGCWRLLDLGVALSPRAPAALRALAAGTPAYMNPEQWADPAQLPDAGSDLFALGVTLYRALTGRLPYGEVQPYQRAAFRREPAAVGRFAPQTPMWLAQIVNRLVTRERRERFESADELRLALERGAVRGLPAPRALPLLRRDSGRLWQLGLAVSVLVNLLLLAWLLWLPTR</sequence>
<dbReference type="GO" id="GO:0005524">
    <property type="term" value="F:ATP binding"/>
    <property type="evidence" value="ECO:0007669"/>
    <property type="project" value="UniProtKB-KW"/>
</dbReference>
<keyword evidence="2" id="KW-0547">Nucleotide-binding</keyword>
<reference evidence="8 9" key="1">
    <citation type="submission" date="2017-08" db="EMBL/GenBank/DDBJ databases">
        <title>Infants hospitalized years apart are colonized by the same room-sourced microbial strains.</title>
        <authorList>
            <person name="Brooks B."/>
            <person name="Olm M.R."/>
            <person name="Firek B.A."/>
            <person name="Baker R."/>
            <person name="Thomas B.C."/>
            <person name="Morowitz M.J."/>
            <person name="Banfield J.F."/>
        </authorList>
    </citation>
    <scope>NUCLEOTIDE SEQUENCE [LARGE SCALE GENOMIC DNA]</scope>
    <source>
        <strain evidence="8">S2_012_000_R2_81</strain>
    </source>
</reference>
<dbReference type="Proteomes" id="UP000249633">
    <property type="component" value="Unassembled WGS sequence"/>
</dbReference>
<keyword evidence="3" id="KW-0418">Kinase</keyword>
<evidence type="ECO:0000259" key="6">
    <source>
        <dbReference type="PROSITE" id="PS50011"/>
    </source>
</evidence>
<dbReference type="GO" id="GO:0004674">
    <property type="term" value="F:protein serine/threonine kinase activity"/>
    <property type="evidence" value="ECO:0007669"/>
    <property type="project" value="TreeGrafter"/>
</dbReference>
<dbReference type="SMART" id="SM00332">
    <property type="entry name" value="PP2Cc"/>
    <property type="match status" value="1"/>
</dbReference>
<dbReference type="SUPFAM" id="SSF56112">
    <property type="entry name" value="Protein kinase-like (PK-like)"/>
    <property type="match status" value="1"/>
</dbReference>
<dbReference type="PANTHER" id="PTHR43289:SF34">
    <property type="entry name" value="SERINE_THREONINE-PROTEIN KINASE YBDM-RELATED"/>
    <property type="match status" value="1"/>
</dbReference>
<name>A0A2W5DGF6_9BURK</name>
<dbReference type="Gene3D" id="3.60.40.10">
    <property type="entry name" value="PPM-type phosphatase domain"/>
    <property type="match status" value="1"/>
</dbReference>
<proteinExistence type="predicted"/>
<dbReference type="AlphaFoldDB" id="A0A2W5DGF6"/>
<dbReference type="PANTHER" id="PTHR43289">
    <property type="entry name" value="MITOGEN-ACTIVATED PROTEIN KINASE KINASE KINASE 20-RELATED"/>
    <property type="match status" value="1"/>
</dbReference>
<evidence type="ECO:0000313" key="8">
    <source>
        <dbReference type="EMBL" id="PZP31001.1"/>
    </source>
</evidence>